<evidence type="ECO:0000256" key="6">
    <source>
        <dbReference type="ARBA" id="ARBA00023049"/>
    </source>
</evidence>
<dbReference type="SUPFAM" id="SSF51261">
    <property type="entry name" value="Duplicated hybrid motif"/>
    <property type="match status" value="1"/>
</dbReference>
<dbReference type="Gene3D" id="2.70.70.10">
    <property type="entry name" value="Glucose Permease (Domain IIA)"/>
    <property type="match status" value="1"/>
</dbReference>
<gene>
    <name evidence="10" type="primary">mepM_2</name>
    <name evidence="10" type="ORF">MBUL_02662</name>
</gene>
<keyword evidence="5" id="KW-0862">Zinc</keyword>
<reference evidence="10" key="1">
    <citation type="submission" date="2019-12" db="EMBL/GenBank/DDBJ databases">
        <authorList>
            <person name="Cremers G."/>
        </authorList>
    </citation>
    <scope>NUCLEOTIDE SEQUENCE</scope>
    <source>
        <strain evidence="10">Mbul1</strain>
    </source>
</reference>
<feature type="domain" description="M23ase beta-sheet core" evidence="9">
    <location>
        <begin position="305"/>
        <end position="399"/>
    </location>
</feature>
<dbReference type="FunFam" id="2.70.70.10:FF:000006">
    <property type="entry name" value="M23 family peptidase"/>
    <property type="match status" value="1"/>
</dbReference>
<dbReference type="EC" id="3.4.24.-" evidence="10"/>
<dbReference type="AlphaFoldDB" id="A0A679J6V5"/>
<keyword evidence="6" id="KW-0482">Metalloprotease</keyword>
<keyword evidence="3" id="KW-0479">Metal-binding</keyword>
<dbReference type="GO" id="GO:0004222">
    <property type="term" value="F:metalloendopeptidase activity"/>
    <property type="evidence" value="ECO:0007669"/>
    <property type="project" value="TreeGrafter"/>
</dbReference>
<dbReference type="PANTHER" id="PTHR21666:SF288">
    <property type="entry name" value="CELL DIVISION PROTEIN YTFB"/>
    <property type="match status" value="1"/>
</dbReference>
<feature type="region of interest" description="Disordered" evidence="7">
    <location>
        <begin position="122"/>
        <end position="183"/>
    </location>
</feature>
<dbReference type="EMBL" id="LR743504">
    <property type="protein sequence ID" value="CAA2104349.1"/>
    <property type="molecule type" value="Genomic_DNA"/>
</dbReference>
<dbReference type="Pfam" id="PF01551">
    <property type="entry name" value="Peptidase_M23"/>
    <property type="match status" value="1"/>
</dbReference>
<comment type="cofactor">
    <cofactor evidence="1">
        <name>Zn(2+)</name>
        <dbReference type="ChEBI" id="CHEBI:29105"/>
    </cofactor>
</comment>
<evidence type="ECO:0000259" key="9">
    <source>
        <dbReference type="Pfam" id="PF01551"/>
    </source>
</evidence>
<sequence length="417" mass="44786">MRFSFPMIGGIRLPNAGRRLVPALVCGLAIATLWAGAATWYLVFHDEILARFVSQQTALQYAYEERIGALRLQLDRATMEHLATREGLAARVADLSQRQAAMEKRQAQLSLLASEAGRPIARADRNAGDDPAETGALGYAPTITDPIAKSPAKTAPKPFPTPDAFELRSRDGAPGRQSMQETEQVLAGLEQRLDGLGAHQIRTLDGLGVRAIRGSQRLRDIVIRVGLDPQRFERQREAGLGGPLVPLATDPFGIAVGQVQRALGEEERLRRIASALPLRRPLSGDYSMSSGFGPRLDPFTRGLALHTGLDMKAEFGESARATAAGRVTVADYNGGYGNMVEVDHGNGLATRYAHLSSIAVGAGQWVDAGAAIGRVGSTGRSTGSHLHYETRIDGEPVDPLRFLRVLSGSDAQFLAAR</sequence>
<proteinExistence type="predicted"/>
<feature type="compositionally biased region" description="Low complexity" evidence="7">
    <location>
        <begin position="146"/>
        <end position="156"/>
    </location>
</feature>
<evidence type="ECO:0000256" key="7">
    <source>
        <dbReference type="SAM" id="MobiDB-lite"/>
    </source>
</evidence>
<dbReference type="InterPro" id="IPR011055">
    <property type="entry name" value="Dup_hybrid_motif"/>
</dbReference>
<accession>A0A679J6V5</accession>
<keyword evidence="8" id="KW-0472">Membrane</keyword>
<dbReference type="PANTHER" id="PTHR21666">
    <property type="entry name" value="PEPTIDASE-RELATED"/>
    <property type="match status" value="1"/>
</dbReference>
<evidence type="ECO:0000256" key="1">
    <source>
        <dbReference type="ARBA" id="ARBA00001947"/>
    </source>
</evidence>
<dbReference type="InterPro" id="IPR016047">
    <property type="entry name" value="M23ase_b-sheet_dom"/>
</dbReference>
<protein>
    <submittedName>
        <fullName evidence="10">Murein DD-endopeptidase MepM</fullName>
        <ecNumber evidence="10">3.4.24.-</ecNumber>
    </submittedName>
</protein>
<keyword evidence="8" id="KW-1133">Transmembrane helix</keyword>
<evidence type="ECO:0000256" key="8">
    <source>
        <dbReference type="SAM" id="Phobius"/>
    </source>
</evidence>
<name>A0A679J6V5_9HYPH</name>
<keyword evidence="2" id="KW-0645">Protease</keyword>
<keyword evidence="4 10" id="KW-0378">Hydrolase</keyword>
<keyword evidence="8" id="KW-0812">Transmembrane</keyword>
<evidence type="ECO:0000256" key="5">
    <source>
        <dbReference type="ARBA" id="ARBA00022833"/>
    </source>
</evidence>
<evidence type="ECO:0000256" key="2">
    <source>
        <dbReference type="ARBA" id="ARBA00022670"/>
    </source>
</evidence>
<evidence type="ECO:0000313" key="10">
    <source>
        <dbReference type="EMBL" id="CAA2104349.1"/>
    </source>
</evidence>
<evidence type="ECO:0000256" key="4">
    <source>
        <dbReference type="ARBA" id="ARBA00022801"/>
    </source>
</evidence>
<dbReference type="GO" id="GO:0046872">
    <property type="term" value="F:metal ion binding"/>
    <property type="evidence" value="ECO:0007669"/>
    <property type="project" value="UniProtKB-KW"/>
</dbReference>
<dbReference type="CDD" id="cd12797">
    <property type="entry name" value="M23_peptidase"/>
    <property type="match status" value="1"/>
</dbReference>
<dbReference type="GO" id="GO:0006508">
    <property type="term" value="P:proteolysis"/>
    <property type="evidence" value="ECO:0007669"/>
    <property type="project" value="UniProtKB-KW"/>
</dbReference>
<dbReference type="InterPro" id="IPR050570">
    <property type="entry name" value="Cell_wall_metabolism_enzyme"/>
</dbReference>
<feature type="transmembrane region" description="Helical" evidence="8">
    <location>
        <begin position="20"/>
        <end position="43"/>
    </location>
</feature>
<organism evidence="10">
    <name type="scientific">Methylobacterium bullatum</name>
    <dbReference type="NCBI Taxonomy" id="570505"/>
    <lineage>
        <taxon>Bacteria</taxon>
        <taxon>Pseudomonadati</taxon>
        <taxon>Pseudomonadota</taxon>
        <taxon>Alphaproteobacteria</taxon>
        <taxon>Hyphomicrobiales</taxon>
        <taxon>Methylobacteriaceae</taxon>
        <taxon>Methylobacterium</taxon>
    </lineage>
</organism>
<evidence type="ECO:0000256" key="3">
    <source>
        <dbReference type="ARBA" id="ARBA00022723"/>
    </source>
</evidence>